<dbReference type="InterPro" id="IPR038765">
    <property type="entry name" value="Papain-like_cys_pep_sf"/>
</dbReference>
<dbReference type="EMBL" id="JACHHV010000007">
    <property type="protein sequence ID" value="MBB5887761.1"/>
    <property type="molecule type" value="Genomic_DNA"/>
</dbReference>
<proteinExistence type="predicted"/>
<protein>
    <recommendedName>
        <fullName evidence="1">Peptidase C51 domain-containing protein</fullName>
    </recommendedName>
</protein>
<evidence type="ECO:0000313" key="2">
    <source>
        <dbReference type="EMBL" id="MBB5887761.1"/>
    </source>
</evidence>
<reference evidence="2 3" key="1">
    <citation type="submission" date="2020-08" db="EMBL/GenBank/DDBJ databases">
        <title>Genomic Encyclopedia of Type Strains, Phase IV (KMG-IV): sequencing the most valuable type-strain genomes for metagenomic binning, comparative biology and taxonomic classification.</title>
        <authorList>
            <person name="Goeker M."/>
        </authorList>
    </citation>
    <scope>NUCLEOTIDE SEQUENCE [LARGE SCALE GENOMIC DNA]</scope>
    <source>
        <strain evidence="2 3">DSM 14925</strain>
    </source>
</reference>
<dbReference type="Gene3D" id="3.90.1720.10">
    <property type="entry name" value="endopeptidase domain like (from Nostoc punctiforme)"/>
    <property type="match status" value="1"/>
</dbReference>
<dbReference type="PROSITE" id="PS50911">
    <property type="entry name" value="CHAP"/>
    <property type="match status" value="1"/>
</dbReference>
<comment type="caution">
    <text evidence="2">The sequence shown here is derived from an EMBL/GenBank/DDBJ whole genome shotgun (WGS) entry which is preliminary data.</text>
</comment>
<dbReference type="InterPro" id="IPR007921">
    <property type="entry name" value="CHAP_dom"/>
</dbReference>
<organism evidence="2 3">
    <name type="scientific">Lactovum miscens</name>
    <dbReference type="NCBI Taxonomy" id="190387"/>
    <lineage>
        <taxon>Bacteria</taxon>
        <taxon>Bacillati</taxon>
        <taxon>Bacillota</taxon>
        <taxon>Bacilli</taxon>
        <taxon>Lactobacillales</taxon>
        <taxon>Streptococcaceae</taxon>
        <taxon>Lactovum</taxon>
    </lineage>
</organism>
<sequence>MTTKSDVANWVTNNTGKYLDFDGAYGTQCFDLINFYVNDLFSKVGVIQAAGGAAKNIPDWLQSHLGWEKFYWSNESDLKYGDIITWNAYPGTTSPEFGHVAIYIGNSQKFETNGGTGSGYGSGDNATIRTLVTGGAYMAVRPPIIDDTDNPSNNTNKKGETTMQCTFTTGDGTIFYFNGYDKIIALNNLDQLTMINDLYLKNNGQAMPHYAWTPQAAWYKRLVEATGAKCVSTDGTPYGMY</sequence>
<evidence type="ECO:0000313" key="3">
    <source>
        <dbReference type="Proteomes" id="UP000562464"/>
    </source>
</evidence>
<dbReference type="SUPFAM" id="SSF54001">
    <property type="entry name" value="Cysteine proteinases"/>
    <property type="match status" value="1"/>
</dbReference>
<gene>
    <name evidence="2" type="ORF">HNQ37_000635</name>
</gene>
<dbReference type="Proteomes" id="UP000562464">
    <property type="component" value="Unassembled WGS sequence"/>
</dbReference>
<accession>A0A841C878</accession>
<dbReference type="RefSeq" id="WP_183539231.1">
    <property type="nucleotide sequence ID" value="NZ_JACHHV010000007.1"/>
</dbReference>
<feature type="domain" description="Peptidase C51" evidence="1">
    <location>
        <begin position="4"/>
        <end position="139"/>
    </location>
</feature>
<evidence type="ECO:0000259" key="1">
    <source>
        <dbReference type="PROSITE" id="PS50911"/>
    </source>
</evidence>
<name>A0A841C878_9LACT</name>
<keyword evidence="3" id="KW-1185">Reference proteome</keyword>
<dbReference type="AlphaFoldDB" id="A0A841C878"/>